<feature type="binding site" evidence="2">
    <location>
        <begin position="220"/>
        <end position="221"/>
    </location>
    <ligand>
        <name>ATP</name>
        <dbReference type="ChEBI" id="CHEBI:30616"/>
    </ligand>
</feature>
<gene>
    <name evidence="5" type="ORF">ABWK59_25320</name>
</gene>
<evidence type="ECO:0000256" key="3">
    <source>
        <dbReference type="PIRSR" id="PIRSR640198-3"/>
    </source>
</evidence>
<dbReference type="PANTHER" id="PTHR13504">
    <property type="entry name" value="FIDO DOMAIN-CONTAINING PROTEIN DDB_G0283145"/>
    <property type="match status" value="1"/>
</dbReference>
<dbReference type="Pfam" id="PF02661">
    <property type="entry name" value="Fic"/>
    <property type="match status" value="1"/>
</dbReference>
<reference evidence="5" key="1">
    <citation type="submission" date="2024-06" db="EMBL/GenBank/DDBJ databases">
        <title>The genome sequences of Kitasatospora sp. strain HUAS MG31.</title>
        <authorList>
            <person name="Mo P."/>
        </authorList>
    </citation>
    <scope>NUCLEOTIDE SEQUENCE</scope>
    <source>
        <strain evidence="5">HUAS MG31</strain>
    </source>
</reference>
<keyword evidence="2" id="KW-0547">Nucleotide-binding</keyword>
<dbReference type="PANTHER" id="PTHR13504:SF38">
    <property type="entry name" value="FIDO DOMAIN-CONTAINING PROTEIN"/>
    <property type="match status" value="1"/>
</dbReference>
<dbReference type="RefSeq" id="WP_354642913.1">
    <property type="nucleotide sequence ID" value="NZ_CP159872.1"/>
</dbReference>
<evidence type="ECO:0000313" key="5">
    <source>
        <dbReference type="EMBL" id="XCM81983.1"/>
    </source>
</evidence>
<feature type="binding site" evidence="2">
    <location>
        <begin position="188"/>
        <end position="195"/>
    </location>
    <ligand>
        <name>ATP</name>
        <dbReference type="ChEBI" id="CHEBI:30616"/>
    </ligand>
</feature>
<sequence length="469" mass="53676">MQIFELSQISIDSSSRQLEDDVKGEVEALRGLGEFSPEVQAELTRSFLPDRISDTLNIEGVRVNPRLTRAVLDGLAVSDSDRYSEREILNVNEANELIESESKSGSLLSVSLVQEIHRRIAKDLAPDAGAFRAKNVEITGAKHRPPAWGDVSDLVREVCNQYADQEHSPLSVAAWTHATIAKIHPFSDGNGRTARMIQDFVLLRHGLLPIGIPISRRGEYYDALEVADDGEFGPLVSIMASAELAALDKARRIAQAPQQRRERIKRLVKAATKTTRQNEYNLYEIWRRRVEGFISEVTKWLDELNEESDDFRFRYRTYETKSFEKWKDIRARGLARGTWHLSIDVMVRGRMLCRFLFYSRRHRLDWTVDPDDKFRDDVGLFITSVGDREEQFSFDQYSDPYISLREVLPTKDGLVVYRDPDVAVESETPEGVNFQLERTRWEGQPELTPGDVIEEFVEQVLVKLGLIDS</sequence>
<feature type="domain" description="Fido" evidence="4">
    <location>
        <begin position="108"/>
        <end position="241"/>
    </location>
</feature>
<dbReference type="InterPro" id="IPR003812">
    <property type="entry name" value="Fido"/>
</dbReference>
<dbReference type="InterPro" id="IPR036597">
    <property type="entry name" value="Fido-like_dom_sf"/>
</dbReference>
<dbReference type="AlphaFoldDB" id="A0AAU8K1M2"/>
<feature type="active site" evidence="1">
    <location>
        <position position="184"/>
    </location>
</feature>
<feature type="site" description="Important for autoinhibition of adenylyltransferase activity" evidence="3">
    <location>
        <position position="59"/>
    </location>
</feature>
<dbReference type="SUPFAM" id="SSF140931">
    <property type="entry name" value="Fic-like"/>
    <property type="match status" value="1"/>
</dbReference>
<dbReference type="KEGG" id="kcm:ABWK59_25320"/>
<dbReference type="EMBL" id="CP159872">
    <property type="protein sequence ID" value="XCM81983.1"/>
    <property type="molecule type" value="Genomic_DNA"/>
</dbReference>
<dbReference type="PROSITE" id="PS51459">
    <property type="entry name" value="FIDO"/>
    <property type="match status" value="1"/>
</dbReference>
<name>A0AAU8K1M2_9ACTN</name>
<evidence type="ECO:0000256" key="1">
    <source>
        <dbReference type="PIRSR" id="PIRSR640198-1"/>
    </source>
</evidence>
<dbReference type="GO" id="GO:0005524">
    <property type="term" value="F:ATP binding"/>
    <property type="evidence" value="ECO:0007669"/>
    <property type="project" value="UniProtKB-KW"/>
</dbReference>
<keyword evidence="2" id="KW-0067">ATP-binding</keyword>
<dbReference type="Gene3D" id="1.10.3290.10">
    <property type="entry name" value="Fido-like domain"/>
    <property type="match status" value="1"/>
</dbReference>
<accession>A0AAU8K1M2</accession>
<evidence type="ECO:0000256" key="2">
    <source>
        <dbReference type="PIRSR" id="PIRSR640198-2"/>
    </source>
</evidence>
<dbReference type="InterPro" id="IPR040198">
    <property type="entry name" value="Fido_containing"/>
</dbReference>
<organism evidence="5">
    <name type="scientific">Kitasatospora camelliae</name>
    <dbReference type="NCBI Taxonomy" id="3156397"/>
    <lineage>
        <taxon>Bacteria</taxon>
        <taxon>Bacillati</taxon>
        <taxon>Actinomycetota</taxon>
        <taxon>Actinomycetes</taxon>
        <taxon>Kitasatosporales</taxon>
        <taxon>Streptomycetaceae</taxon>
        <taxon>Kitasatospora</taxon>
    </lineage>
</organism>
<evidence type="ECO:0000259" key="4">
    <source>
        <dbReference type="PROSITE" id="PS51459"/>
    </source>
</evidence>
<proteinExistence type="predicted"/>
<protein>
    <submittedName>
        <fullName evidence="5">Fic family protein</fullName>
    </submittedName>
</protein>